<dbReference type="Gene3D" id="1.20.140.10">
    <property type="entry name" value="Butyryl-CoA Dehydrogenase, subunit A, domain 3"/>
    <property type="match status" value="1"/>
</dbReference>
<evidence type="ECO:0000256" key="2">
    <source>
        <dbReference type="ARBA" id="ARBA00009347"/>
    </source>
</evidence>
<dbReference type="GO" id="GO:0016627">
    <property type="term" value="F:oxidoreductase activity, acting on the CH-CH group of donors"/>
    <property type="evidence" value="ECO:0007669"/>
    <property type="project" value="InterPro"/>
</dbReference>
<evidence type="ECO:0000313" key="10">
    <source>
        <dbReference type="Proteomes" id="UP000196138"/>
    </source>
</evidence>
<dbReference type="FunFam" id="2.40.110.10:FF:000011">
    <property type="entry name" value="Acyl-CoA dehydrogenase FadE34"/>
    <property type="match status" value="1"/>
</dbReference>
<dbReference type="InterPro" id="IPR046373">
    <property type="entry name" value="Acyl-CoA_Oxase/DH_mid-dom_sf"/>
</dbReference>
<comment type="similarity">
    <text evidence="2">Belongs to the acyl-CoA dehydrogenase family.</text>
</comment>
<keyword evidence="10" id="KW-1185">Reference proteome</keyword>
<reference evidence="9 10" key="1">
    <citation type="submission" date="2017-05" db="EMBL/GenBank/DDBJ databases">
        <authorList>
            <person name="Song R."/>
            <person name="Chenine A.L."/>
            <person name="Ruprecht R.M."/>
        </authorList>
    </citation>
    <scope>NUCLEOTIDE SEQUENCE [LARGE SCALE GENOMIC DNA]</scope>
    <source>
        <strain evidence="9 10">DSM 26136</strain>
    </source>
</reference>
<dbReference type="OrthoDB" id="9770681at2"/>
<dbReference type="PANTHER" id="PTHR43292">
    <property type="entry name" value="ACYL-COA DEHYDROGENASE"/>
    <property type="match status" value="1"/>
</dbReference>
<feature type="domain" description="Acyl-CoA dehydrogenase/oxidase N-terminal" evidence="8">
    <location>
        <begin position="6"/>
        <end position="121"/>
    </location>
</feature>
<feature type="domain" description="Acyl-CoA oxidase/dehydrogenase middle" evidence="7">
    <location>
        <begin position="127"/>
        <end position="219"/>
    </location>
</feature>
<evidence type="ECO:0000259" key="6">
    <source>
        <dbReference type="Pfam" id="PF00441"/>
    </source>
</evidence>
<evidence type="ECO:0000256" key="3">
    <source>
        <dbReference type="ARBA" id="ARBA00022630"/>
    </source>
</evidence>
<dbReference type="SUPFAM" id="SSF56645">
    <property type="entry name" value="Acyl-CoA dehydrogenase NM domain-like"/>
    <property type="match status" value="1"/>
</dbReference>
<sequence length="391" mass="43481">MDLAYTPEELAFRDEVRDWVNANLPKALADKQKNGLELTKEDMQSWQKILGKKGWLGAGWSKEFGGPGWTAVQKHLFEEACAAAGAPRILPFGPVMVAPVIMTYGNAEQQKRFLPGIASGEVWWSQGYSEPGSGSDLASLKTRAERKGDKYIVNGQKTWTTLGQFGDWIFCLVRTNTEVKQQAGISFLLVDMKSPGVTVRPIKLLDGGFDVNEVFFDNVEVPVENLIGEENQGWTYAKLLLSHERTNIADVNRSKYALEKLKQVAKAEGVWEDQRFRDQIALLEIDILALEMLVLRVLSAEKSGKNSLDIAGLLKIKGSEIQQRYTELMMLAAGPYSLPYMREAMEAGWQGDQAIQALAPLAPAYFNMRKTTIYGGSTEVQRIIIAQTVLG</sequence>
<evidence type="ECO:0000259" key="7">
    <source>
        <dbReference type="Pfam" id="PF02770"/>
    </source>
</evidence>
<comment type="cofactor">
    <cofactor evidence="1">
        <name>FAD</name>
        <dbReference type="ChEBI" id="CHEBI:57692"/>
    </cofactor>
</comment>
<dbReference type="InterPro" id="IPR009100">
    <property type="entry name" value="AcylCoA_DH/oxidase_NM_dom_sf"/>
</dbReference>
<evidence type="ECO:0000259" key="8">
    <source>
        <dbReference type="Pfam" id="PF02771"/>
    </source>
</evidence>
<dbReference type="InterPro" id="IPR009075">
    <property type="entry name" value="AcylCo_DH/oxidase_C"/>
</dbReference>
<dbReference type="InterPro" id="IPR052161">
    <property type="entry name" value="Mycobact_Acyl-CoA_DH"/>
</dbReference>
<dbReference type="AlphaFoldDB" id="A0A1Y0EL06"/>
<dbReference type="InterPro" id="IPR013786">
    <property type="entry name" value="AcylCoA_DH/ox_N"/>
</dbReference>
<dbReference type="SUPFAM" id="SSF47203">
    <property type="entry name" value="Acyl-CoA dehydrogenase C-terminal domain-like"/>
    <property type="match status" value="1"/>
</dbReference>
<proteinExistence type="inferred from homology"/>
<dbReference type="InterPro" id="IPR036250">
    <property type="entry name" value="AcylCo_DH-like_C"/>
</dbReference>
<evidence type="ECO:0000256" key="4">
    <source>
        <dbReference type="ARBA" id="ARBA00022827"/>
    </source>
</evidence>
<dbReference type="GO" id="GO:0050660">
    <property type="term" value="F:flavin adenine dinucleotide binding"/>
    <property type="evidence" value="ECO:0007669"/>
    <property type="project" value="InterPro"/>
</dbReference>
<evidence type="ECO:0000256" key="1">
    <source>
        <dbReference type="ARBA" id="ARBA00001974"/>
    </source>
</evidence>
<keyword evidence="5" id="KW-0560">Oxidoreductase</keyword>
<dbReference type="RefSeq" id="WP_087278635.1">
    <property type="nucleotide sequence ID" value="NZ_CP021455.1"/>
</dbReference>
<dbReference type="Gene3D" id="1.10.540.10">
    <property type="entry name" value="Acyl-CoA dehydrogenase/oxidase, N-terminal domain"/>
    <property type="match status" value="1"/>
</dbReference>
<name>A0A1Y0EL06_9BURK</name>
<keyword evidence="4" id="KW-0274">FAD</keyword>
<dbReference type="Gene3D" id="2.40.110.10">
    <property type="entry name" value="Butyryl-CoA Dehydrogenase, subunit A, domain 2"/>
    <property type="match status" value="1"/>
</dbReference>
<dbReference type="Pfam" id="PF00441">
    <property type="entry name" value="Acyl-CoA_dh_1"/>
    <property type="match status" value="1"/>
</dbReference>
<feature type="domain" description="Acyl-CoA dehydrogenase/oxidase C-terminal" evidence="6">
    <location>
        <begin position="231"/>
        <end position="389"/>
    </location>
</feature>
<protein>
    <submittedName>
        <fullName evidence="9">Pimeloyl-CoA dehydrogenase large subunit</fullName>
    </submittedName>
</protein>
<dbReference type="Pfam" id="PF02771">
    <property type="entry name" value="Acyl-CoA_dh_N"/>
    <property type="match status" value="1"/>
</dbReference>
<dbReference type="Proteomes" id="UP000196138">
    <property type="component" value="Chromosome"/>
</dbReference>
<evidence type="ECO:0000313" key="9">
    <source>
        <dbReference type="EMBL" id="ARU04314.1"/>
    </source>
</evidence>
<dbReference type="Pfam" id="PF02770">
    <property type="entry name" value="Acyl-CoA_dh_M"/>
    <property type="match status" value="1"/>
</dbReference>
<keyword evidence="3" id="KW-0285">Flavoprotein</keyword>
<dbReference type="PANTHER" id="PTHR43292:SF3">
    <property type="entry name" value="ACYL-COA DEHYDROGENASE FADE29"/>
    <property type="match status" value="1"/>
</dbReference>
<dbReference type="InterPro" id="IPR006091">
    <property type="entry name" value="Acyl-CoA_Oxase/DH_mid-dom"/>
</dbReference>
<dbReference type="InterPro" id="IPR037069">
    <property type="entry name" value="AcylCoA_DH/ox_N_sf"/>
</dbReference>
<organism evidence="9 10">
    <name type="scientific">Comamonas serinivorans</name>
    <dbReference type="NCBI Taxonomy" id="1082851"/>
    <lineage>
        <taxon>Bacteria</taxon>
        <taxon>Pseudomonadati</taxon>
        <taxon>Pseudomonadota</taxon>
        <taxon>Betaproteobacteria</taxon>
        <taxon>Burkholderiales</taxon>
        <taxon>Comamonadaceae</taxon>
        <taxon>Comamonas</taxon>
    </lineage>
</organism>
<accession>A0A1Y0EL06</accession>
<dbReference type="EMBL" id="CP021455">
    <property type="protein sequence ID" value="ARU04314.1"/>
    <property type="molecule type" value="Genomic_DNA"/>
</dbReference>
<gene>
    <name evidence="9" type="ORF">CCO03_06170</name>
</gene>
<dbReference type="GO" id="GO:0005886">
    <property type="term" value="C:plasma membrane"/>
    <property type="evidence" value="ECO:0007669"/>
    <property type="project" value="TreeGrafter"/>
</dbReference>
<dbReference type="KEGG" id="cser:CCO03_06170"/>
<evidence type="ECO:0000256" key="5">
    <source>
        <dbReference type="ARBA" id="ARBA00023002"/>
    </source>
</evidence>